<dbReference type="AlphaFoldDB" id="A0A9X2AT18"/>
<protein>
    <submittedName>
        <fullName evidence="1">DUF1853 family protein</fullName>
    </submittedName>
</protein>
<evidence type="ECO:0000313" key="2">
    <source>
        <dbReference type="Proteomes" id="UP001139682"/>
    </source>
</evidence>
<reference evidence="1" key="1">
    <citation type="submission" date="2022-03" db="EMBL/GenBank/DDBJ databases">
        <title>Pseudomonas marianensis sp. nov., a marine bacterium isolated from deep-sea sediments of the Mariana Trench.</title>
        <authorList>
            <person name="Wei Y."/>
        </authorList>
    </citation>
    <scope>NUCLEOTIDE SEQUENCE</scope>
    <source>
        <strain evidence="1">PS1</strain>
    </source>
</reference>
<gene>
    <name evidence="1" type="ORF">MST27_14450</name>
</gene>
<dbReference type="Pfam" id="PF08907">
    <property type="entry name" value="DUF1853"/>
    <property type="match status" value="1"/>
</dbReference>
<name>A0A9X2AT18_9GAMM</name>
<evidence type="ECO:0000313" key="1">
    <source>
        <dbReference type="EMBL" id="MCJ0974569.1"/>
    </source>
</evidence>
<organism evidence="1 2">
    <name type="scientific">Stutzerimonas marianensis</name>
    <dbReference type="NCBI Taxonomy" id="2929513"/>
    <lineage>
        <taxon>Bacteria</taxon>
        <taxon>Pseudomonadati</taxon>
        <taxon>Pseudomonadota</taxon>
        <taxon>Gammaproteobacteria</taxon>
        <taxon>Pseudomonadales</taxon>
        <taxon>Pseudomonadaceae</taxon>
        <taxon>Stutzerimonas</taxon>
    </lineage>
</organism>
<comment type="caution">
    <text evidence="1">The sequence shown here is derived from an EMBL/GenBank/DDBJ whole genome shotgun (WGS) entry which is preliminary data.</text>
</comment>
<dbReference type="InterPro" id="IPR015003">
    <property type="entry name" value="DUF1853"/>
</dbReference>
<dbReference type="EMBL" id="JALGRD010000007">
    <property type="protein sequence ID" value="MCJ0974569.1"/>
    <property type="molecule type" value="Genomic_DNA"/>
</dbReference>
<dbReference type="RefSeq" id="WP_243606637.1">
    <property type="nucleotide sequence ID" value="NZ_JALGRD010000007.1"/>
</dbReference>
<accession>A0A9X2AT18</accession>
<sequence length="315" mass="36042">MTLPRLDELLPTLAHPQVRDLAWTLLSPPILSEAPAPQRHPLTASRWTTHPDAMSDWLRALDRQPDLLLAWLAQHSIRRLGLYYERLWQFAVSQAPDVDLLVANLPIRNGGQTLGELDLIVRDDEGVHHIELAVKFYLGTDEGDRHRHDHWLGPGSHDRLDIKLQRLCAHQLQLCGSAEARSLLCELTSRDIRSALWMGGYLFQPIGVTEALPDGANPDHLRGHWMRYRDWIAGDEFAQGRWHPLARPAWLAPARLEHAPLSLADDWQRWHEAFLRRGQARLLVRLNAQPEGHWAECERRFIVPDAWPGQAAEDA</sequence>
<keyword evidence="2" id="KW-1185">Reference proteome</keyword>
<dbReference type="Proteomes" id="UP001139682">
    <property type="component" value="Unassembled WGS sequence"/>
</dbReference>
<proteinExistence type="predicted"/>